<evidence type="ECO:0000256" key="6">
    <source>
        <dbReference type="ARBA" id="ARBA00022619"/>
    </source>
</evidence>
<evidence type="ECO:0000256" key="3">
    <source>
        <dbReference type="ARBA" id="ARBA00004910"/>
    </source>
</evidence>
<keyword evidence="12" id="KW-0511">Multifunctional enzyme</keyword>
<feature type="binding site" evidence="15">
    <location>
        <position position="293"/>
    </location>
    <ligand>
        <name>substrate</name>
    </ligand>
</feature>
<dbReference type="Pfam" id="PF00383">
    <property type="entry name" value="dCMP_cyt_deam_1"/>
    <property type="match status" value="1"/>
</dbReference>
<dbReference type="InterPro" id="IPR024072">
    <property type="entry name" value="DHFR-like_dom_sf"/>
</dbReference>
<name>W6MC97_9GAMM</name>
<dbReference type="GO" id="GO:0008270">
    <property type="term" value="F:zinc ion binding"/>
    <property type="evidence" value="ECO:0007669"/>
    <property type="project" value="InterPro"/>
</dbReference>
<dbReference type="GO" id="GO:0008835">
    <property type="term" value="F:diaminohydroxyphosphoribosylaminopyrimidine deaminase activity"/>
    <property type="evidence" value="ECO:0007669"/>
    <property type="project" value="UniProtKB-EC"/>
</dbReference>
<comment type="cofactor">
    <cofactor evidence="13 16">
        <name>Zn(2+)</name>
        <dbReference type="ChEBI" id="CHEBI:29105"/>
    </cofactor>
    <text evidence="13 16">Binds 1 zinc ion.</text>
</comment>
<dbReference type="InterPro" id="IPR016193">
    <property type="entry name" value="Cytidine_deaminase-like"/>
</dbReference>
<dbReference type="EC" id="1.1.1.193" evidence="13"/>
<dbReference type="PANTHER" id="PTHR38011">
    <property type="entry name" value="DIHYDROFOLATE REDUCTASE FAMILY PROTEIN (AFU_ORTHOLOGUE AFUA_8G06820)"/>
    <property type="match status" value="1"/>
</dbReference>
<dbReference type="STRING" id="1400863.BN873_210034"/>
<keyword evidence="11 13" id="KW-0560">Oxidoreductase</keyword>
<comment type="caution">
    <text evidence="19">The sequence shown here is derived from an EMBL/GenBank/DDBJ whole genome shotgun (WGS) entry which is preliminary data.</text>
</comment>
<evidence type="ECO:0000256" key="5">
    <source>
        <dbReference type="ARBA" id="ARBA00007417"/>
    </source>
</evidence>
<evidence type="ECO:0000256" key="11">
    <source>
        <dbReference type="ARBA" id="ARBA00023002"/>
    </source>
</evidence>
<feature type="binding site" evidence="15">
    <location>
        <position position="156"/>
    </location>
    <ligand>
        <name>NADP(+)</name>
        <dbReference type="ChEBI" id="CHEBI:58349"/>
    </ligand>
</feature>
<evidence type="ECO:0000313" key="19">
    <source>
        <dbReference type="EMBL" id="CDI01813.1"/>
    </source>
</evidence>
<dbReference type="PROSITE" id="PS51747">
    <property type="entry name" value="CYT_DCMP_DEAMINASES_2"/>
    <property type="match status" value="1"/>
</dbReference>
<dbReference type="PIRSF" id="PIRSF006769">
    <property type="entry name" value="RibD"/>
    <property type="match status" value="1"/>
</dbReference>
<keyword evidence="8 13" id="KW-0378">Hydrolase</keyword>
<dbReference type="NCBIfam" id="TIGR00326">
    <property type="entry name" value="eubact_ribD"/>
    <property type="match status" value="1"/>
</dbReference>
<comment type="function">
    <text evidence="1 13">Converts 2,5-diamino-6-(ribosylamino)-4(3h)-pyrimidinone 5'-phosphate into 5-amino-6-(ribosylamino)-2,4(1h,3h)-pyrimidinedione 5'-phosphate.</text>
</comment>
<evidence type="ECO:0000256" key="10">
    <source>
        <dbReference type="ARBA" id="ARBA00022857"/>
    </source>
</evidence>
<keyword evidence="10 13" id="KW-0521">NADP</keyword>
<dbReference type="InterPro" id="IPR004794">
    <property type="entry name" value="Eubact_RibD"/>
</dbReference>
<feature type="binding site" evidence="16">
    <location>
        <position position="52"/>
    </location>
    <ligand>
        <name>Zn(2+)</name>
        <dbReference type="ChEBI" id="CHEBI:29105"/>
        <note>catalytic</note>
    </ligand>
</feature>
<dbReference type="CDD" id="cd01284">
    <property type="entry name" value="Riboflavin_deaminase-reductase"/>
    <property type="match status" value="1"/>
</dbReference>
<dbReference type="Gene3D" id="3.40.140.10">
    <property type="entry name" value="Cytidine Deaminase, domain 2"/>
    <property type="match status" value="1"/>
</dbReference>
<dbReference type="SUPFAM" id="SSF53597">
    <property type="entry name" value="Dihydrofolate reductase-like"/>
    <property type="match status" value="1"/>
</dbReference>
<dbReference type="InterPro" id="IPR002125">
    <property type="entry name" value="CMP_dCMP_dom"/>
</dbReference>
<evidence type="ECO:0000256" key="15">
    <source>
        <dbReference type="PIRSR" id="PIRSR006769-2"/>
    </source>
</evidence>
<keyword evidence="6 13" id="KW-0686">Riboflavin biosynthesis</keyword>
<comment type="similarity">
    <text evidence="5 13">In the C-terminal section; belongs to the HTP reductase family.</text>
</comment>
<dbReference type="Pfam" id="PF01872">
    <property type="entry name" value="RibD_C"/>
    <property type="match status" value="1"/>
</dbReference>
<feature type="active site" description="Proton donor" evidence="14">
    <location>
        <position position="54"/>
    </location>
</feature>
<proteinExistence type="inferred from homology"/>
<evidence type="ECO:0000256" key="1">
    <source>
        <dbReference type="ARBA" id="ARBA00002151"/>
    </source>
</evidence>
<evidence type="ECO:0000313" key="20">
    <source>
        <dbReference type="Proteomes" id="UP000035760"/>
    </source>
</evidence>
<feature type="binding site" evidence="15">
    <location>
        <position position="170"/>
    </location>
    <ligand>
        <name>substrate</name>
    </ligand>
</feature>
<reference evidence="19" key="2">
    <citation type="submission" date="2014-03" db="EMBL/GenBank/DDBJ databases">
        <title>Candidatus Competibacter-lineage genomes retrieved from metagenomes reveal functional metabolic diversity.</title>
        <authorList>
            <person name="McIlroy S.J."/>
            <person name="Albertsen M."/>
            <person name="Andresen E.K."/>
            <person name="Saunders A.M."/>
            <person name="Kristiansen R."/>
            <person name="Stokholm-Bjerregaard M."/>
            <person name="Nielsen K.L."/>
            <person name="Nielsen P.H."/>
        </authorList>
    </citation>
    <scope>NUCLEOTIDE SEQUENCE</scope>
    <source>
        <strain evidence="19">Run_A_D11</strain>
    </source>
</reference>
<sequence>MSSDDYRYMARALTLARRGLYGTDPNPRVGCVLVRDGAIVGEGWHERAGEPHAEAIALEEAGKKARGAMTYVTLEPCCHYGRTPPCTDALLKAGIARLVAAMPDPNPQVAGKGLAILRDAGIRVDCGLLETEARALNPGFIQRMTEGRPFIRIKLAMSLDGRTALASGESRWLTSEAARTDVQRLRARSSAILTGSGTLLADNPSLNVRLPATTRQPVRVILDTALQTPATAKTLRLPGPVLICTAVADADAQSAVRAVGADIAVLPRAERGLDLHAVMGELARRECNEVHVEAGPTLAGALLQADLADEIVIYIAPLLLGDRARSLFQLPELTRMQECWALDILETRAVGRDWRLTLRPRRRRAPPPSISDRSPVMADGAR</sequence>
<feature type="binding site" evidence="15">
    <location>
        <position position="172"/>
    </location>
    <ligand>
        <name>NADP(+)</name>
        <dbReference type="ChEBI" id="CHEBI:58349"/>
    </ligand>
</feature>
<dbReference type="InterPro" id="IPR016192">
    <property type="entry name" value="APOBEC/CMP_deaminase_Zn-bd"/>
</dbReference>
<feature type="region of interest" description="Disordered" evidence="17">
    <location>
        <begin position="362"/>
        <end position="382"/>
    </location>
</feature>
<evidence type="ECO:0000256" key="17">
    <source>
        <dbReference type="SAM" id="MobiDB-lite"/>
    </source>
</evidence>
<dbReference type="Proteomes" id="UP000035760">
    <property type="component" value="Unassembled WGS sequence"/>
</dbReference>
<dbReference type="InterPro" id="IPR050765">
    <property type="entry name" value="Riboflavin_Biosynth_HTPR"/>
</dbReference>
<evidence type="ECO:0000256" key="4">
    <source>
        <dbReference type="ARBA" id="ARBA00005259"/>
    </source>
</evidence>
<evidence type="ECO:0000256" key="7">
    <source>
        <dbReference type="ARBA" id="ARBA00022723"/>
    </source>
</evidence>
<feature type="binding site" evidence="15">
    <location>
        <position position="206"/>
    </location>
    <ligand>
        <name>substrate</name>
    </ligand>
</feature>
<evidence type="ECO:0000256" key="9">
    <source>
        <dbReference type="ARBA" id="ARBA00022833"/>
    </source>
</evidence>
<organism evidence="19 20">
    <name type="scientific">Candidatus Competibacter denitrificans Run_A_D11</name>
    <dbReference type="NCBI Taxonomy" id="1400863"/>
    <lineage>
        <taxon>Bacteria</taxon>
        <taxon>Pseudomonadati</taxon>
        <taxon>Pseudomonadota</taxon>
        <taxon>Gammaproteobacteria</taxon>
        <taxon>Candidatus Competibacteraceae</taxon>
        <taxon>Candidatus Competibacter</taxon>
    </lineage>
</organism>
<dbReference type="EC" id="3.5.4.26" evidence="13"/>
<evidence type="ECO:0000256" key="8">
    <source>
        <dbReference type="ARBA" id="ARBA00022801"/>
    </source>
</evidence>
<feature type="binding site" evidence="16">
    <location>
        <position position="86"/>
    </location>
    <ligand>
        <name>Zn(2+)</name>
        <dbReference type="ChEBI" id="CHEBI:29105"/>
        <note>catalytic</note>
    </ligand>
</feature>
<dbReference type="GO" id="GO:0050661">
    <property type="term" value="F:NADP binding"/>
    <property type="evidence" value="ECO:0007669"/>
    <property type="project" value="InterPro"/>
</dbReference>
<dbReference type="GO" id="GO:0009231">
    <property type="term" value="P:riboflavin biosynthetic process"/>
    <property type="evidence" value="ECO:0007669"/>
    <property type="project" value="UniProtKB-UniPathway"/>
</dbReference>
<gene>
    <name evidence="19" type="primary">ribD</name>
    <name evidence="19" type="ORF">BN873_210034</name>
</gene>
<dbReference type="NCBIfam" id="TIGR00227">
    <property type="entry name" value="ribD_Cterm"/>
    <property type="match status" value="1"/>
</dbReference>
<feature type="binding site" evidence="15">
    <location>
        <position position="198"/>
    </location>
    <ligand>
        <name>NADP(+)</name>
        <dbReference type="ChEBI" id="CHEBI:58349"/>
    </ligand>
</feature>
<keyword evidence="9 13" id="KW-0862">Zinc</keyword>
<feature type="binding site" evidence="16">
    <location>
        <position position="77"/>
    </location>
    <ligand>
        <name>Zn(2+)</name>
        <dbReference type="ChEBI" id="CHEBI:29105"/>
        <note>catalytic</note>
    </ligand>
</feature>
<dbReference type="FunFam" id="3.40.140.10:FF:000025">
    <property type="entry name" value="Riboflavin biosynthesis protein RibD"/>
    <property type="match status" value="1"/>
</dbReference>
<comment type="similarity">
    <text evidence="4 13">In the N-terminal section; belongs to the cytidine and deoxycytidylate deaminase family.</text>
</comment>
<dbReference type="InterPro" id="IPR002734">
    <property type="entry name" value="RibDG_C"/>
</dbReference>
<feature type="binding site" evidence="15">
    <location>
        <position position="224"/>
    </location>
    <ligand>
        <name>NADP(+)</name>
        <dbReference type="ChEBI" id="CHEBI:58349"/>
    </ligand>
</feature>
<accession>W6MC97</accession>
<dbReference type="OrthoDB" id="9800865at2"/>
<dbReference type="GO" id="GO:0008703">
    <property type="term" value="F:5-amino-6-(5-phosphoribosylamino)uracil reductase activity"/>
    <property type="evidence" value="ECO:0007669"/>
    <property type="project" value="UniProtKB-EC"/>
</dbReference>
<comment type="pathway">
    <text evidence="2 13">Cofactor biosynthesis; riboflavin biosynthesis; 5-amino-6-(D-ribitylamino)uracil from GTP: step 2/4.</text>
</comment>
<dbReference type="EMBL" id="CBTJ020000027">
    <property type="protein sequence ID" value="CDI01813.1"/>
    <property type="molecule type" value="Genomic_DNA"/>
</dbReference>
<dbReference type="UniPathway" id="UPA00275">
    <property type="reaction ID" value="UER00401"/>
</dbReference>
<keyword evidence="20" id="KW-1185">Reference proteome</keyword>
<comment type="catalytic activity">
    <reaction evidence="13">
        <text>5-amino-6-(5-phospho-D-ribitylamino)uracil + NADP(+) = 5-amino-6-(5-phospho-D-ribosylamino)uracil + NADPH + H(+)</text>
        <dbReference type="Rhea" id="RHEA:17845"/>
        <dbReference type="ChEBI" id="CHEBI:15378"/>
        <dbReference type="ChEBI" id="CHEBI:57783"/>
        <dbReference type="ChEBI" id="CHEBI:58349"/>
        <dbReference type="ChEBI" id="CHEBI:58421"/>
        <dbReference type="ChEBI" id="CHEBI:58453"/>
        <dbReference type="EC" id="1.1.1.193"/>
    </reaction>
</comment>
<feature type="binding site" evidence="15">
    <location>
        <position position="209"/>
    </location>
    <ligand>
        <name>substrate</name>
    </ligand>
</feature>
<dbReference type="PROSITE" id="PS00903">
    <property type="entry name" value="CYT_DCMP_DEAMINASES_1"/>
    <property type="match status" value="1"/>
</dbReference>
<evidence type="ECO:0000259" key="18">
    <source>
        <dbReference type="PROSITE" id="PS51747"/>
    </source>
</evidence>
<feature type="binding site" evidence="15">
    <location>
        <begin position="295"/>
        <end position="301"/>
    </location>
    <ligand>
        <name>NADP(+)</name>
        <dbReference type="ChEBI" id="CHEBI:58349"/>
    </ligand>
</feature>
<evidence type="ECO:0000256" key="16">
    <source>
        <dbReference type="PIRSR" id="PIRSR006769-3"/>
    </source>
</evidence>
<evidence type="ECO:0000256" key="12">
    <source>
        <dbReference type="ARBA" id="ARBA00023268"/>
    </source>
</evidence>
<dbReference type="Gene3D" id="3.40.430.10">
    <property type="entry name" value="Dihydrofolate Reductase, subunit A"/>
    <property type="match status" value="1"/>
</dbReference>
<evidence type="ECO:0000256" key="14">
    <source>
        <dbReference type="PIRSR" id="PIRSR006769-1"/>
    </source>
</evidence>
<evidence type="ECO:0000256" key="2">
    <source>
        <dbReference type="ARBA" id="ARBA00004882"/>
    </source>
</evidence>
<dbReference type="AlphaFoldDB" id="W6MC97"/>
<dbReference type="SUPFAM" id="SSF53927">
    <property type="entry name" value="Cytidine deaminase-like"/>
    <property type="match status" value="1"/>
</dbReference>
<reference evidence="19" key="1">
    <citation type="submission" date="2013-07" db="EMBL/GenBank/DDBJ databases">
        <authorList>
            <person name="McIlroy S."/>
        </authorList>
    </citation>
    <scope>NUCLEOTIDE SEQUENCE [LARGE SCALE GENOMIC DNA]</scope>
    <source>
        <strain evidence="19">Run_A_D11</strain>
    </source>
</reference>
<feature type="domain" description="CMP/dCMP-type deaminase" evidence="18">
    <location>
        <begin position="3"/>
        <end position="125"/>
    </location>
</feature>
<comment type="pathway">
    <text evidence="3 13">Cofactor biosynthesis; riboflavin biosynthesis; 5-amino-6-(D-ribitylamino)uracil from GTP: step 3/4.</text>
</comment>
<dbReference type="RefSeq" id="WP_071244007.1">
    <property type="nucleotide sequence ID" value="NZ_CBTJ020000027.1"/>
</dbReference>
<feature type="binding site" evidence="15">
    <location>
        <position position="202"/>
    </location>
    <ligand>
        <name>NADP(+)</name>
        <dbReference type="ChEBI" id="CHEBI:58349"/>
    </ligand>
</feature>
<protein>
    <recommendedName>
        <fullName evidence="13">Riboflavin biosynthesis protein RibD</fullName>
    </recommendedName>
    <domain>
        <recommendedName>
            <fullName evidence="13">Diaminohydroxyphosphoribosylaminopyrimidine deaminase</fullName>
            <shortName evidence="13">DRAP deaminase</shortName>
            <ecNumber evidence="13">3.5.4.26</ecNumber>
        </recommendedName>
        <alternativeName>
            <fullName evidence="13">Riboflavin-specific deaminase</fullName>
        </alternativeName>
    </domain>
    <domain>
        <recommendedName>
            <fullName evidence="13">5-amino-6-(5-phosphoribosylamino)uracil reductase</fullName>
            <ecNumber evidence="13">1.1.1.193</ecNumber>
        </recommendedName>
        <alternativeName>
            <fullName evidence="13">HTP reductase</fullName>
        </alternativeName>
    </domain>
</protein>
<keyword evidence="7 13" id="KW-0479">Metal-binding</keyword>
<comment type="catalytic activity">
    <reaction evidence="13">
        <text>2,5-diamino-6-hydroxy-4-(5-phosphoribosylamino)-pyrimidine + H2O + H(+) = 5-amino-6-(5-phospho-D-ribosylamino)uracil + NH4(+)</text>
        <dbReference type="Rhea" id="RHEA:21868"/>
        <dbReference type="ChEBI" id="CHEBI:15377"/>
        <dbReference type="ChEBI" id="CHEBI:15378"/>
        <dbReference type="ChEBI" id="CHEBI:28938"/>
        <dbReference type="ChEBI" id="CHEBI:58453"/>
        <dbReference type="ChEBI" id="CHEBI:58614"/>
        <dbReference type="EC" id="3.5.4.26"/>
    </reaction>
</comment>
<dbReference type="PANTHER" id="PTHR38011:SF7">
    <property type="entry name" value="2,5-DIAMINO-6-RIBOSYLAMINO-4(3H)-PYRIMIDINONE 5'-PHOSPHATE REDUCTASE"/>
    <property type="match status" value="1"/>
</dbReference>
<evidence type="ECO:0000256" key="13">
    <source>
        <dbReference type="PIRNR" id="PIRNR006769"/>
    </source>
</evidence>
<dbReference type="InterPro" id="IPR011549">
    <property type="entry name" value="RibD_C"/>
</dbReference>
<feature type="binding site" evidence="15">
    <location>
        <position position="186"/>
    </location>
    <ligand>
        <name>substrate</name>
    </ligand>
</feature>